<dbReference type="Proteomes" id="UP000007875">
    <property type="component" value="Unassembled WGS sequence"/>
</dbReference>
<evidence type="ECO:0000313" key="2">
    <source>
        <dbReference type="Proteomes" id="UP000007875"/>
    </source>
</evidence>
<keyword evidence="2" id="KW-1185">Reference proteome</keyword>
<accession>H2ZDJ7</accession>
<organism evidence="1 2">
    <name type="scientific">Ciona savignyi</name>
    <name type="common">Pacific transparent sea squirt</name>
    <dbReference type="NCBI Taxonomy" id="51511"/>
    <lineage>
        <taxon>Eukaryota</taxon>
        <taxon>Metazoa</taxon>
        <taxon>Chordata</taxon>
        <taxon>Tunicata</taxon>
        <taxon>Ascidiacea</taxon>
        <taxon>Phlebobranchia</taxon>
        <taxon>Cionidae</taxon>
        <taxon>Ciona</taxon>
    </lineage>
</organism>
<protein>
    <submittedName>
        <fullName evidence="1">Uncharacterized protein</fullName>
    </submittedName>
</protein>
<reference evidence="2" key="1">
    <citation type="submission" date="2003-08" db="EMBL/GenBank/DDBJ databases">
        <authorList>
            <person name="Birren B."/>
            <person name="Nusbaum C."/>
            <person name="Abebe A."/>
            <person name="Abouelleil A."/>
            <person name="Adekoya E."/>
            <person name="Ait-zahra M."/>
            <person name="Allen N."/>
            <person name="Allen T."/>
            <person name="An P."/>
            <person name="Anderson M."/>
            <person name="Anderson S."/>
            <person name="Arachchi H."/>
            <person name="Armbruster J."/>
            <person name="Bachantsang P."/>
            <person name="Baldwin J."/>
            <person name="Barry A."/>
            <person name="Bayul T."/>
            <person name="Blitshsteyn B."/>
            <person name="Bloom T."/>
            <person name="Blye J."/>
            <person name="Boguslavskiy L."/>
            <person name="Borowsky M."/>
            <person name="Boukhgalter B."/>
            <person name="Brunache A."/>
            <person name="Butler J."/>
            <person name="Calixte N."/>
            <person name="Calvo S."/>
            <person name="Camarata J."/>
            <person name="Campo K."/>
            <person name="Chang J."/>
            <person name="Cheshatsang Y."/>
            <person name="Citroen M."/>
            <person name="Collymore A."/>
            <person name="Considine T."/>
            <person name="Cook A."/>
            <person name="Cooke P."/>
            <person name="Corum B."/>
            <person name="Cuomo C."/>
            <person name="David R."/>
            <person name="Dawoe T."/>
            <person name="Degray S."/>
            <person name="Dodge S."/>
            <person name="Dooley K."/>
            <person name="Dorje P."/>
            <person name="Dorjee K."/>
            <person name="Dorris L."/>
            <person name="Duffey N."/>
            <person name="Dupes A."/>
            <person name="Elkins T."/>
            <person name="Engels R."/>
            <person name="Erickson J."/>
            <person name="Farina A."/>
            <person name="Faro S."/>
            <person name="Ferreira P."/>
            <person name="Fischer H."/>
            <person name="Fitzgerald M."/>
            <person name="Foley K."/>
            <person name="Gage D."/>
            <person name="Galagan J."/>
            <person name="Gearin G."/>
            <person name="Gnerre S."/>
            <person name="Gnirke A."/>
            <person name="Goyette A."/>
            <person name="Graham J."/>
            <person name="Grandbois E."/>
            <person name="Gyaltsen K."/>
            <person name="Hafez N."/>
            <person name="Hagopian D."/>
            <person name="Hagos B."/>
            <person name="Hall J."/>
            <person name="Hatcher B."/>
            <person name="Heller A."/>
            <person name="Higgins H."/>
            <person name="Honan T."/>
            <person name="Horn A."/>
            <person name="Houde N."/>
            <person name="Hughes L."/>
            <person name="Hulme W."/>
            <person name="Husby E."/>
            <person name="Iliev I."/>
            <person name="Jaffe D."/>
            <person name="Jones C."/>
            <person name="Kamal M."/>
            <person name="Kamat A."/>
            <person name="Kamvysselis M."/>
            <person name="Karlsson E."/>
            <person name="Kells C."/>
            <person name="Kieu A."/>
            <person name="Kisner P."/>
            <person name="Kodira C."/>
            <person name="Kulbokas E."/>
            <person name="Labutti K."/>
            <person name="Lama D."/>
            <person name="Landers T."/>
            <person name="Leger J."/>
            <person name="Levine S."/>
            <person name="Lewis D."/>
            <person name="Lewis T."/>
            <person name="Lindblad-toh K."/>
            <person name="Liu X."/>
            <person name="Lokyitsang T."/>
            <person name="Lokyitsang Y."/>
            <person name="Lucien O."/>
            <person name="Lui A."/>
            <person name="Ma L.J."/>
            <person name="Mabbitt R."/>
            <person name="Macdonald J."/>
            <person name="Maclean C."/>
            <person name="Major J."/>
            <person name="Manning J."/>
            <person name="Marabella R."/>
            <person name="Maru K."/>
            <person name="Matthews C."/>
            <person name="Mauceli E."/>
            <person name="Mccarthy M."/>
            <person name="Mcdonough S."/>
            <person name="Mcghee T."/>
            <person name="Meldrim J."/>
            <person name="Meneus L."/>
            <person name="Mesirov J."/>
            <person name="Mihalev A."/>
            <person name="Mihova T."/>
            <person name="Mikkelsen T."/>
            <person name="Mlenga V."/>
            <person name="Moru K."/>
            <person name="Mozes J."/>
            <person name="Mulrain L."/>
            <person name="Munson G."/>
            <person name="Naylor J."/>
            <person name="Newes C."/>
            <person name="Nguyen C."/>
            <person name="Nguyen N."/>
            <person name="Nguyen T."/>
            <person name="Nicol R."/>
            <person name="Nielsen C."/>
            <person name="Nizzari M."/>
            <person name="Norbu C."/>
            <person name="Norbu N."/>
            <person name="O'donnell P."/>
            <person name="Okoawo O."/>
            <person name="O'leary S."/>
            <person name="Omotosho B."/>
            <person name="O'neill K."/>
            <person name="Osman S."/>
            <person name="Parker S."/>
            <person name="Perrin D."/>
            <person name="Phunkhang P."/>
            <person name="Piqani B."/>
            <person name="Purcell S."/>
            <person name="Rachupka T."/>
            <person name="Ramasamy U."/>
            <person name="Rameau R."/>
            <person name="Ray V."/>
            <person name="Raymond C."/>
            <person name="Retta R."/>
            <person name="Richardson S."/>
            <person name="Rise C."/>
            <person name="Rodriguez J."/>
            <person name="Rogers J."/>
            <person name="Rogov P."/>
            <person name="Rutman M."/>
            <person name="Schupbach R."/>
            <person name="Seaman C."/>
            <person name="Settipalli S."/>
            <person name="Sharpe T."/>
            <person name="Sheridan J."/>
            <person name="Sherpa N."/>
            <person name="Shi J."/>
            <person name="Smirnov S."/>
            <person name="Smith C."/>
            <person name="Sougnez C."/>
            <person name="Spencer B."/>
            <person name="Stalker J."/>
            <person name="Stange-thomann N."/>
            <person name="Stavropoulos S."/>
            <person name="Stetson K."/>
            <person name="Stone C."/>
            <person name="Stone S."/>
            <person name="Stubbs M."/>
            <person name="Talamas J."/>
            <person name="Tchuinga P."/>
            <person name="Tenzing P."/>
            <person name="Tesfaye S."/>
            <person name="Theodore J."/>
            <person name="Thoulutsang Y."/>
            <person name="Topham K."/>
            <person name="Towey S."/>
            <person name="Tsamla T."/>
            <person name="Tsomo N."/>
            <person name="Vallee D."/>
            <person name="Vassiliev H."/>
            <person name="Venkataraman V."/>
            <person name="Vinson J."/>
            <person name="Vo A."/>
            <person name="Wade C."/>
            <person name="Wang S."/>
            <person name="Wangchuk T."/>
            <person name="Wangdi T."/>
            <person name="Whittaker C."/>
            <person name="Wilkinson J."/>
            <person name="Wu Y."/>
            <person name="Wyman D."/>
            <person name="Yadav S."/>
            <person name="Yang S."/>
            <person name="Yang X."/>
            <person name="Yeager S."/>
            <person name="Yee E."/>
            <person name="Young G."/>
            <person name="Zainoun J."/>
            <person name="Zembeck L."/>
            <person name="Zimmer A."/>
            <person name="Zody M."/>
            <person name="Lander E."/>
        </authorList>
    </citation>
    <scope>NUCLEOTIDE SEQUENCE [LARGE SCALE GENOMIC DNA]</scope>
</reference>
<proteinExistence type="predicted"/>
<evidence type="ECO:0000313" key="1">
    <source>
        <dbReference type="Ensembl" id="ENSCSAVP00000015663.1"/>
    </source>
</evidence>
<reference evidence="1" key="3">
    <citation type="submission" date="2025-09" db="UniProtKB">
        <authorList>
            <consortium name="Ensembl"/>
        </authorList>
    </citation>
    <scope>IDENTIFICATION</scope>
</reference>
<name>H2ZDJ7_CIOSA</name>
<dbReference type="InParanoid" id="H2ZDJ7"/>
<dbReference type="AlphaFoldDB" id="H2ZDJ7"/>
<reference evidence="1" key="2">
    <citation type="submission" date="2025-08" db="UniProtKB">
        <authorList>
            <consortium name="Ensembl"/>
        </authorList>
    </citation>
    <scope>IDENTIFICATION</scope>
</reference>
<sequence length="72" mass="8390">HGKQHQSSEAIHDRDEVFRSLLREHEPPLVSDRSKYFEDEEANEEERAVLAYIGTKESWCSLSWVCTAQIQS</sequence>
<dbReference type="HOGENOM" id="CLU_2728716_0_0_1"/>
<dbReference type="Ensembl" id="ENSCSAVT00000015842.1">
    <property type="protein sequence ID" value="ENSCSAVP00000015663.1"/>
    <property type="gene ID" value="ENSCSAVG00000009204.1"/>
</dbReference>